<dbReference type="EMBL" id="BSNG01000002">
    <property type="protein sequence ID" value="GLQ11704.1"/>
    <property type="molecule type" value="Genomic_DNA"/>
</dbReference>
<dbReference type="Proteomes" id="UP001161406">
    <property type="component" value="Unassembled WGS sequence"/>
</dbReference>
<reference evidence="1" key="1">
    <citation type="journal article" date="2014" name="Int. J. Syst. Evol. Microbiol.">
        <title>Complete genome of a new Firmicutes species belonging to the dominant human colonic microbiota ('Ruminococcus bicirculans') reveals two chromosomes and a selective capacity to utilize plant glucans.</title>
        <authorList>
            <consortium name="NISC Comparative Sequencing Program"/>
            <person name="Wegmann U."/>
            <person name="Louis P."/>
            <person name="Goesmann A."/>
            <person name="Henrissat B."/>
            <person name="Duncan S.H."/>
            <person name="Flint H.J."/>
        </authorList>
    </citation>
    <scope>NUCLEOTIDE SEQUENCE</scope>
    <source>
        <strain evidence="1">NBRC 103855</strain>
    </source>
</reference>
<evidence type="ECO:0000313" key="1">
    <source>
        <dbReference type="EMBL" id="GLQ11704.1"/>
    </source>
</evidence>
<comment type="caution">
    <text evidence="1">The sequence shown here is derived from an EMBL/GenBank/DDBJ whole genome shotgun (WGS) entry which is preliminary data.</text>
</comment>
<sequence length="73" mass="7612">MSNSIGISPPVMINRIVDRAETPAAAQLTKVAELSAQLRIAAAEEQAKTALFDPNGQAKAPVIDSGAVVDRLI</sequence>
<gene>
    <name evidence="1" type="ORF">GCM10007913_36360</name>
</gene>
<organism evidence="1 2">
    <name type="scientific">Devosia yakushimensis</name>
    <dbReference type="NCBI Taxonomy" id="470028"/>
    <lineage>
        <taxon>Bacteria</taxon>
        <taxon>Pseudomonadati</taxon>
        <taxon>Pseudomonadota</taxon>
        <taxon>Alphaproteobacteria</taxon>
        <taxon>Hyphomicrobiales</taxon>
        <taxon>Devosiaceae</taxon>
        <taxon>Devosia</taxon>
    </lineage>
</organism>
<keyword evidence="2" id="KW-1185">Reference proteome</keyword>
<evidence type="ECO:0000313" key="2">
    <source>
        <dbReference type="Proteomes" id="UP001161406"/>
    </source>
</evidence>
<reference evidence="1" key="2">
    <citation type="submission" date="2023-01" db="EMBL/GenBank/DDBJ databases">
        <title>Draft genome sequence of Devosia yakushimensis strain NBRC 103855.</title>
        <authorList>
            <person name="Sun Q."/>
            <person name="Mori K."/>
        </authorList>
    </citation>
    <scope>NUCLEOTIDE SEQUENCE</scope>
    <source>
        <strain evidence="1">NBRC 103855</strain>
    </source>
</reference>
<protein>
    <submittedName>
        <fullName evidence="1">Uncharacterized protein</fullName>
    </submittedName>
</protein>
<name>A0ABQ5UHY4_9HYPH</name>
<proteinExistence type="predicted"/>
<accession>A0ABQ5UHY4</accession>
<dbReference type="RefSeq" id="WP_284393256.1">
    <property type="nucleotide sequence ID" value="NZ_BSNG01000002.1"/>
</dbReference>